<dbReference type="Proteomes" id="UP001201163">
    <property type="component" value="Unassembled WGS sequence"/>
</dbReference>
<accession>A0AAD4LK31</accession>
<feature type="compositionally biased region" description="Polar residues" evidence="1">
    <location>
        <begin position="328"/>
        <end position="340"/>
    </location>
</feature>
<comment type="caution">
    <text evidence="2">The sequence shown here is derived from an EMBL/GenBank/DDBJ whole genome shotgun (WGS) entry which is preliminary data.</text>
</comment>
<feature type="region of interest" description="Disordered" evidence="1">
    <location>
        <begin position="1"/>
        <end position="96"/>
    </location>
</feature>
<proteinExistence type="predicted"/>
<evidence type="ECO:0000313" key="3">
    <source>
        <dbReference type="Proteomes" id="UP001201163"/>
    </source>
</evidence>
<feature type="region of interest" description="Disordered" evidence="1">
    <location>
        <begin position="239"/>
        <end position="295"/>
    </location>
</feature>
<gene>
    <name evidence="2" type="ORF">EDB92DRAFT_230161</name>
</gene>
<keyword evidence="3" id="KW-1185">Reference proteome</keyword>
<feature type="compositionally biased region" description="Polar residues" evidence="1">
    <location>
        <begin position="242"/>
        <end position="251"/>
    </location>
</feature>
<dbReference type="AlphaFoldDB" id="A0AAD4LK31"/>
<feature type="compositionally biased region" description="Basic residues" evidence="1">
    <location>
        <begin position="159"/>
        <end position="177"/>
    </location>
</feature>
<reference evidence="2" key="1">
    <citation type="submission" date="2022-01" db="EMBL/GenBank/DDBJ databases">
        <title>Comparative genomics reveals a dynamic genome evolution in the ectomycorrhizal milk-cap (Lactarius) mushrooms.</title>
        <authorList>
            <consortium name="DOE Joint Genome Institute"/>
            <person name="Lebreton A."/>
            <person name="Tang N."/>
            <person name="Kuo A."/>
            <person name="LaButti K."/>
            <person name="Drula E."/>
            <person name="Barry K."/>
            <person name="Clum A."/>
            <person name="Lipzen A."/>
            <person name="Mousain D."/>
            <person name="Ng V."/>
            <person name="Wang R."/>
            <person name="Wang X."/>
            <person name="Dai Y."/>
            <person name="Henrissat B."/>
            <person name="Grigoriev I.V."/>
            <person name="Guerin-Laguette A."/>
            <person name="Yu F."/>
            <person name="Martin F.M."/>
        </authorList>
    </citation>
    <scope>NUCLEOTIDE SEQUENCE</scope>
    <source>
        <strain evidence="2">QP</strain>
    </source>
</reference>
<dbReference type="EMBL" id="JAKELL010000013">
    <property type="protein sequence ID" value="KAH8994837.1"/>
    <property type="molecule type" value="Genomic_DNA"/>
</dbReference>
<sequence>MQPENIIIRRRRKRWPPTEPRLDESYTVPPDTILPNLPVLEFPSSSPNTGFTPRGPLTLEDLGQTGELREENPADSEACSPSMPAPQATNTSHEGQSITVHQFLQDMTKKPCRKYGRRNRFAAVEPGDFRNEGPSPSSISCSDEPDGQSDGDQGTSTPHRAHHVQLRHPSRVPRRRQRLFTKPLAQRLLEADVYSTGTFSRPTAQDSVHTPARRPLHFITSLNLTPSLETRIYKRRQVVAGGSSSTRNDSPGVTLARGRAPDRNTLDTRGGGSGAILSSGKRMLRTRGRKQGLARSSAGPFEFVPLPLVRVITHQGAVLPHSGPSAYTKCQSEFSSSGPTTRPLAI</sequence>
<feature type="region of interest" description="Disordered" evidence="1">
    <location>
        <begin position="119"/>
        <end position="177"/>
    </location>
</feature>
<protein>
    <submittedName>
        <fullName evidence="2">Uncharacterized protein</fullName>
    </submittedName>
</protein>
<feature type="compositionally biased region" description="Polar residues" evidence="1">
    <location>
        <begin position="87"/>
        <end position="96"/>
    </location>
</feature>
<name>A0AAD4LK31_9AGAM</name>
<organism evidence="2 3">
    <name type="scientific">Lactarius akahatsu</name>
    <dbReference type="NCBI Taxonomy" id="416441"/>
    <lineage>
        <taxon>Eukaryota</taxon>
        <taxon>Fungi</taxon>
        <taxon>Dikarya</taxon>
        <taxon>Basidiomycota</taxon>
        <taxon>Agaricomycotina</taxon>
        <taxon>Agaricomycetes</taxon>
        <taxon>Russulales</taxon>
        <taxon>Russulaceae</taxon>
        <taxon>Lactarius</taxon>
    </lineage>
</organism>
<evidence type="ECO:0000256" key="1">
    <source>
        <dbReference type="SAM" id="MobiDB-lite"/>
    </source>
</evidence>
<feature type="region of interest" description="Disordered" evidence="1">
    <location>
        <begin position="323"/>
        <end position="346"/>
    </location>
</feature>
<evidence type="ECO:0000313" key="2">
    <source>
        <dbReference type="EMBL" id="KAH8994837.1"/>
    </source>
</evidence>
<feature type="compositionally biased region" description="Basic residues" evidence="1">
    <location>
        <begin position="282"/>
        <end position="292"/>
    </location>
</feature>